<proteinExistence type="inferred from homology"/>
<reference evidence="14 15" key="1">
    <citation type="journal article" date="2019" name="Genome Biol. Evol.">
        <title>Whole-Genome Sequencing of the Giant Devil Catfish, Bagarius yarrelli.</title>
        <authorList>
            <person name="Jiang W."/>
            <person name="Lv Y."/>
            <person name="Cheng L."/>
            <person name="Yang K."/>
            <person name="Chao B."/>
            <person name="Wang X."/>
            <person name="Li Y."/>
            <person name="Pan X."/>
            <person name="You X."/>
            <person name="Zhang Y."/>
            <person name="Yang J."/>
            <person name="Li J."/>
            <person name="Zhang X."/>
            <person name="Liu S."/>
            <person name="Sun C."/>
            <person name="Yang J."/>
            <person name="Shi Q."/>
        </authorList>
    </citation>
    <scope>NUCLEOTIDE SEQUENCE [LARGE SCALE GENOMIC DNA]</scope>
    <source>
        <strain evidence="14">JWS20170419001</strain>
        <tissue evidence="14">Muscle</tissue>
    </source>
</reference>
<feature type="transmembrane region" description="Helical" evidence="12">
    <location>
        <begin position="221"/>
        <end position="245"/>
    </location>
</feature>
<dbReference type="EMBL" id="VCAZ01000063">
    <property type="protein sequence ID" value="TSO05429.1"/>
    <property type="molecule type" value="Genomic_DNA"/>
</dbReference>
<organism evidence="14 15">
    <name type="scientific">Bagarius yarrelli</name>
    <name type="common">Goonch</name>
    <name type="synonym">Bagrus yarrelli</name>
    <dbReference type="NCBI Taxonomy" id="175774"/>
    <lineage>
        <taxon>Eukaryota</taxon>
        <taxon>Metazoa</taxon>
        <taxon>Chordata</taxon>
        <taxon>Craniata</taxon>
        <taxon>Vertebrata</taxon>
        <taxon>Euteleostomi</taxon>
        <taxon>Actinopterygii</taxon>
        <taxon>Neopterygii</taxon>
        <taxon>Teleostei</taxon>
        <taxon>Ostariophysi</taxon>
        <taxon>Siluriformes</taxon>
        <taxon>Sisoridae</taxon>
        <taxon>Sisorinae</taxon>
        <taxon>Bagarius</taxon>
    </lineage>
</organism>
<evidence type="ECO:0000256" key="8">
    <source>
        <dbReference type="ARBA" id="ARBA00023170"/>
    </source>
</evidence>
<name>A0A556U8N3_BAGYA</name>
<dbReference type="AlphaFoldDB" id="A0A556U8N3"/>
<dbReference type="GO" id="GO:0004875">
    <property type="term" value="F:complement receptor activity"/>
    <property type="evidence" value="ECO:0007669"/>
    <property type="project" value="TreeGrafter"/>
</dbReference>
<dbReference type="Proteomes" id="UP000319801">
    <property type="component" value="Unassembled WGS sequence"/>
</dbReference>
<evidence type="ECO:0000256" key="10">
    <source>
        <dbReference type="ARBA" id="ARBA00025736"/>
    </source>
</evidence>
<feature type="transmembrane region" description="Helical" evidence="12">
    <location>
        <begin position="257"/>
        <end position="280"/>
    </location>
</feature>
<keyword evidence="8 14" id="KW-0675">Receptor</keyword>
<evidence type="ECO:0000256" key="5">
    <source>
        <dbReference type="ARBA" id="ARBA00023040"/>
    </source>
</evidence>
<evidence type="ECO:0000256" key="9">
    <source>
        <dbReference type="ARBA" id="ARBA00023224"/>
    </source>
</evidence>
<sequence>MASNYTSILLPATKAFGTYTKPTVDIDAIMDNITIVFYTIIVLLGTTGNAVVIWMSGFRLKATVTNVWLCNLAVADLIFSLTRVTSLIKKLFFDYWPFGMFVCKFNGFFKYTNMFCSVFILAVISLDRALCVWRPVFSRQRRTLCAARLVSVGVWTVAVIFSAPYFVYRQVYIGKNNMSKCSLENPAVDLLFFLDYPFYLIPQVPQATEADNRAKTALYTIRFLCGFMLPFLIILSCYVLAGLGIRRTRILQKTRPLRILFGLVCAFFVCWGPYHFLLLVKMLDSKSQVVKVGLPLAKGVAYFNSCVNPLLYFCMGLDKRLRFNRSLSRVYAKALAEDWEGQTSQSKDYTGTGTVDDTGVENLEQK</sequence>
<dbReference type="GO" id="GO:0006935">
    <property type="term" value="P:chemotaxis"/>
    <property type="evidence" value="ECO:0007669"/>
    <property type="project" value="UniProtKB-KW"/>
</dbReference>
<dbReference type="GO" id="GO:0007200">
    <property type="term" value="P:phospholipase C-activating G protein-coupled receptor signaling pathway"/>
    <property type="evidence" value="ECO:0007669"/>
    <property type="project" value="TreeGrafter"/>
</dbReference>
<keyword evidence="3 12" id="KW-0812">Transmembrane</keyword>
<comment type="subcellular location">
    <subcellularLocation>
        <location evidence="1">Membrane</location>
        <topology evidence="1">Multi-pass membrane protein</topology>
    </subcellularLocation>
</comment>
<feature type="transmembrane region" description="Helical" evidence="12">
    <location>
        <begin position="146"/>
        <end position="168"/>
    </location>
</feature>
<evidence type="ECO:0000256" key="11">
    <source>
        <dbReference type="SAM" id="MobiDB-lite"/>
    </source>
</evidence>
<evidence type="ECO:0000256" key="12">
    <source>
        <dbReference type="SAM" id="Phobius"/>
    </source>
</evidence>
<keyword evidence="2" id="KW-0145">Chemotaxis</keyword>
<feature type="domain" description="G-protein coupled receptors family 1 profile" evidence="13">
    <location>
        <begin position="48"/>
        <end position="312"/>
    </location>
</feature>
<evidence type="ECO:0000313" key="15">
    <source>
        <dbReference type="Proteomes" id="UP000319801"/>
    </source>
</evidence>
<feature type="transmembrane region" description="Helical" evidence="12">
    <location>
        <begin position="35"/>
        <end position="55"/>
    </location>
</feature>
<feature type="transmembrane region" description="Helical" evidence="12">
    <location>
        <begin position="67"/>
        <end position="88"/>
    </location>
</feature>
<dbReference type="InterPro" id="IPR000276">
    <property type="entry name" value="GPCR_Rhodpsn"/>
</dbReference>
<evidence type="ECO:0000256" key="6">
    <source>
        <dbReference type="ARBA" id="ARBA00023136"/>
    </source>
</evidence>
<dbReference type="CDD" id="cd14974">
    <property type="entry name" value="7tmA_Anaphylatoxin_R-like"/>
    <property type="match status" value="1"/>
</dbReference>
<dbReference type="GO" id="GO:0005886">
    <property type="term" value="C:plasma membrane"/>
    <property type="evidence" value="ECO:0007669"/>
    <property type="project" value="TreeGrafter"/>
</dbReference>
<dbReference type="GO" id="GO:0004930">
    <property type="term" value="F:G protein-coupled receptor activity"/>
    <property type="evidence" value="ECO:0007669"/>
    <property type="project" value="UniProtKB-KW"/>
</dbReference>
<keyword evidence="5" id="KW-0297">G-protein coupled receptor</keyword>
<evidence type="ECO:0000313" key="14">
    <source>
        <dbReference type="EMBL" id="TSO05429.1"/>
    </source>
</evidence>
<evidence type="ECO:0000256" key="4">
    <source>
        <dbReference type="ARBA" id="ARBA00022989"/>
    </source>
</evidence>
<feature type="transmembrane region" description="Helical" evidence="12">
    <location>
        <begin position="108"/>
        <end position="126"/>
    </location>
</feature>
<dbReference type="InterPro" id="IPR000826">
    <property type="entry name" value="Formyl_rcpt-rel"/>
</dbReference>
<dbReference type="PANTHER" id="PTHR24225:SF48">
    <property type="entry name" value="C3A ANAPHYLATOXIN CHEMOTACTIC RECEPTOR-RELATED"/>
    <property type="match status" value="1"/>
</dbReference>
<evidence type="ECO:0000259" key="13">
    <source>
        <dbReference type="PROSITE" id="PS50262"/>
    </source>
</evidence>
<dbReference type="PROSITE" id="PS50262">
    <property type="entry name" value="G_PROTEIN_RECEP_F1_2"/>
    <property type="match status" value="1"/>
</dbReference>
<keyword evidence="6 12" id="KW-0472">Membrane</keyword>
<comment type="similarity">
    <text evidence="10">Belongs to the chemokine-like receptor (CMKLR) family.</text>
</comment>
<dbReference type="FunFam" id="1.20.1070.10:FF:000034">
    <property type="entry name" value="G-protein coupled receptor 1"/>
    <property type="match status" value="1"/>
</dbReference>
<keyword evidence="7" id="KW-1015">Disulfide bond</keyword>
<gene>
    <name evidence="14" type="ORF">Baya_9552</name>
</gene>
<dbReference type="InterPro" id="IPR017452">
    <property type="entry name" value="GPCR_Rhodpsn_7TM"/>
</dbReference>
<evidence type="ECO:0000256" key="2">
    <source>
        <dbReference type="ARBA" id="ARBA00022500"/>
    </source>
</evidence>
<feature type="transmembrane region" description="Helical" evidence="12">
    <location>
        <begin position="300"/>
        <end position="317"/>
    </location>
</feature>
<dbReference type="SUPFAM" id="SSF81321">
    <property type="entry name" value="Family A G protein-coupled receptor-like"/>
    <property type="match status" value="1"/>
</dbReference>
<dbReference type="PRINTS" id="PR00526">
    <property type="entry name" value="FMETLEUPHER"/>
</dbReference>
<keyword evidence="9" id="KW-0807">Transducer</keyword>
<dbReference type="GO" id="GO:0006954">
    <property type="term" value="P:inflammatory response"/>
    <property type="evidence" value="ECO:0007669"/>
    <property type="project" value="TreeGrafter"/>
</dbReference>
<keyword evidence="15" id="KW-1185">Reference proteome</keyword>
<evidence type="ECO:0000256" key="1">
    <source>
        <dbReference type="ARBA" id="ARBA00004141"/>
    </source>
</evidence>
<dbReference type="GO" id="GO:0007204">
    <property type="term" value="P:positive regulation of cytosolic calcium ion concentration"/>
    <property type="evidence" value="ECO:0007669"/>
    <property type="project" value="TreeGrafter"/>
</dbReference>
<dbReference type="PRINTS" id="PR00237">
    <property type="entry name" value="GPCRRHODOPSN"/>
</dbReference>
<evidence type="ECO:0000256" key="7">
    <source>
        <dbReference type="ARBA" id="ARBA00023157"/>
    </source>
</evidence>
<dbReference type="Gene3D" id="1.20.1070.10">
    <property type="entry name" value="Rhodopsin 7-helix transmembrane proteins"/>
    <property type="match status" value="1"/>
</dbReference>
<feature type="region of interest" description="Disordered" evidence="11">
    <location>
        <begin position="342"/>
        <end position="366"/>
    </location>
</feature>
<dbReference type="OrthoDB" id="10044919at2759"/>
<accession>A0A556U8N3</accession>
<dbReference type="PANTHER" id="PTHR24225">
    <property type="entry name" value="CHEMOTACTIC RECEPTOR"/>
    <property type="match status" value="1"/>
</dbReference>
<dbReference type="Pfam" id="PF00001">
    <property type="entry name" value="7tm_1"/>
    <property type="match status" value="1"/>
</dbReference>
<evidence type="ECO:0000256" key="3">
    <source>
        <dbReference type="ARBA" id="ARBA00022692"/>
    </source>
</evidence>
<comment type="caution">
    <text evidence="14">The sequence shown here is derived from an EMBL/GenBank/DDBJ whole genome shotgun (WGS) entry which is preliminary data.</text>
</comment>
<keyword evidence="4 12" id="KW-1133">Transmembrane helix</keyword>
<protein>
    <submittedName>
        <fullName evidence="14">Formyl peptide receptor 2</fullName>
    </submittedName>
</protein>